<dbReference type="InterPro" id="IPR046496">
    <property type="entry name" value="DUF6589"/>
</dbReference>
<gene>
    <name evidence="3" type="ORF">VNI00_006629</name>
</gene>
<accession>A0AAW0D8J5</accession>
<dbReference type="AlphaFoldDB" id="A0AAW0D8J5"/>
<evidence type="ECO:0000313" key="3">
    <source>
        <dbReference type="EMBL" id="KAK7047398.1"/>
    </source>
</evidence>
<keyword evidence="4" id="KW-1185">Reference proteome</keyword>
<dbReference type="Pfam" id="PF20231">
    <property type="entry name" value="DUF6589"/>
    <property type="match status" value="1"/>
</dbReference>
<dbReference type="EMBL" id="JAYKXP010000020">
    <property type="protein sequence ID" value="KAK7047398.1"/>
    <property type="molecule type" value="Genomic_DNA"/>
</dbReference>
<comment type="caution">
    <text evidence="3">The sequence shown here is derived from an EMBL/GenBank/DDBJ whole genome shotgun (WGS) entry which is preliminary data.</text>
</comment>
<feature type="domain" description="DUF6589" evidence="2">
    <location>
        <begin position="384"/>
        <end position="798"/>
    </location>
</feature>
<reference evidence="3 4" key="1">
    <citation type="submission" date="2024-01" db="EMBL/GenBank/DDBJ databases">
        <title>A draft genome for a cacao thread blight-causing isolate of Paramarasmius palmivorus.</title>
        <authorList>
            <person name="Baruah I.K."/>
            <person name="Bukari Y."/>
            <person name="Amoako-Attah I."/>
            <person name="Meinhardt L.W."/>
            <person name="Bailey B.A."/>
            <person name="Cohen S.P."/>
        </authorList>
    </citation>
    <scope>NUCLEOTIDE SEQUENCE [LARGE SCALE GENOMIC DNA]</scope>
    <source>
        <strain evidence="3 4">GH-12</strain>
    </source>
</reference>
<feature type="region of interest" description="Disordered" evidence="1">
    <location>
        <begin position="29"/>
        <end position="70"/>
    </location>
</feature>
<organism evidence="3 4">
    <name type="scientific">Paramarasmius palmivorus</name>
    <dbReference type="NCBI Taxonomy" id="297713"/>
    <lineage>
        <taxon>Eukaryota</taxon>
        <taxon>Fungi</taxon>
        <taxon>Dikarya</taxon>
        <taxon>Basidiomycota</taxon>
        <taxon>Agaricomycotina</taxon>
        <taxon>Agaricomycetes</taxon>
        <taxon>Agaricomycetidae</taxon>
        <taxon>Agaricales</taxon>
        <taxon>Marasmiineae</taxon>
        <taxon>Marasmiaceae</taxon>
        <taxon>Paramarasmius</taxon>
    </lineage>
</organism>
<dbReference type="Proteomes" id="UP001383192">
    <property type="component" value="Unassembled WGS sequence"/>
</dbReference>
<evidence type="ECO:0000313" key="4">
    <source>
        <dbReference type="Proteomes" id="UP001383192"/>
    </source>
</evidence>
<sequence>MYPPVINPTNDNFNLFDDDDDFEHLEHSRLYDIESSEDESEDDSSDDDNDNDAEMGIAGTYDTTEQSPENPFIRNTRLLREKLGCRPMAASVRRVLDCMREEGMDLPIFLDKLSWGDESCVQDAAIQYARTSLLLSDELLGIMRRWFQPPRSKKYKKKRASGGQKILVQVSREIVGRAMEDELETVGDYFKTDTEDNADLRAEELTQFDFESMRGMLLQQAPILSNMLEDLAVTRQRREQEKVRKSDNKMMVLFISLLSYSRHNRRNRMQKMFAVYFKFKGISAKAFDTLHALGLTMSFKWTTEATPRIAHEKMKEVCSLLPQCSWELTYDNVEIMKKVYSQRIANLKQFNSGTACTVYVRPSAVPLSATANCNLQEKRSEGIKSPLTSLDVFELAQRAQPLIKDRAVHVILQYLLDSPNFDIKKYRHKGSPLLQLPPRHRGLPTGPEQVTQQYLLGTVKSAEASYEDHIQLIPEWLCQIGMGDNSTKQNIGWNKVFFFMGDQLTVSRLRGLYQQRAEDINSFERLDWLIAPFGWFHFAMTAANSYHNQYLGRAKGSGLLSSFNLLERKGLSKVQTKGIFHHHLDEGLHHVTEAHILECWKEEAKVDDLAELRNKPPEALRCLAEQVYEKHASSEALNLMDSLPKERQDALKRQHTMFLRDILPYIILRQSIRSGDIGMMESLLPFFFFRFVGGGNGNYALECIELLQGLHREWTTEIAEYVRLNCWVMTSTGRSNSFVPFDQVQEHNVKDIKVTYHSQGPNIDWEYMKKLHPAIPVIRSVTDHIEEQFETYTRGKHHTVPKKDEDVKRLQQSYNTEHSHQDGRKLKDDVAKDYMIVGAEKVLYGNWLQKWANDRYFPRSHQQDYD</sequence>
<evidence type="ECO:0000259" key="2">
    <source>
        <dbReference type="Pfam" id="PF20231"/>
    </source>
</evidence>
<evidence type="ECO:0000256" key="1">
    <source>
        <dbReference type="SAM" id="MobiDB-lite"/>
    </source>
</evidence>
<protein>
    <recommendedName>
        <fullName evidence="2">DUF6589 domain-containing protein</fullName>
    </recommendedName>
</protein>
<name>A0AAW0D8J5_9AGAR</name>
<proteinExistence type="predicted"/>
<feature type="compositionally biased region" description="Acidic residues" evidence="1">
    <location>
        <begin position="34"/>
        <end position="53"/>
    </location>
</feature>